<feature type="region of interest" description="Disordered" evidence="1">
    <location>
        <begin position="1154"/>
        <end position="1197"/>
    </location>
</feature>
<evidence type="ECO:0000313" key="4">
    <source>
        <dbReference type="EMBL" id="TFK41002.1"/>
    </source>
</evidence>
<accession>A0A5C3M6M8</accession>
<keyword evidence="5" id="KW-1185">Reference proteome</keyword>
<dbReference type="OrthoDB" id="430364at2759"/>
<protein>
    <recommendedName>
        <fullName evidence="6">SEC7 domain-containing protein</fullName>
    </recommendedName>
</protein>
<organism evidence="4 5">
    <name type="scientific">Crucibulum laeve</name>
    <dbReference type="NCBI Taxonomy" id="68775"/>
    <lineage>
        <taxon>Eukaryota</taxon>
        <taxon>Fungi</taxon>
        <taxon>Dikarya</taxon>
        <taxon>Basidiomycota</taxon>
        <taxon>Agaricomycotina</taxon>
        <taxon>Agaricomycetes</taxon>
        <taxon>Agaricomycetidae</taxon>
        <taxon>Agaricales</taxon>
        <taxon>Agaricineae</taxon>
        <taxon>Nidulariaceae</taxon>
        <taxon>Crucibulum</taxon>
    </lineage>
</organism>
<evidence type="ECO:0000259" key="2">
    <source>
        <dbReference type="PROSITE" id="PS50003"/>
    </source>
</evidence>
<feature type="region of interest" description="Disordered" evidence="1">
    <location>
        <begin position="1"/>
        <end position="39"/>
    </location>
</feature>
<dbReference type="PROSITE" id="PS50190">
    <property type="entry name" value="SEC7"/>
    <property type="match status" value="1"/>
</dbReference>
<evidence type="ECO:0000259" key="3">
    <source>
        <dbReference type="PROSITE" id="PS50190"/>
    </source>
</evidence>
<dbReference type="PANTHER" id="PTHR10663:SF405">
    <property type="entry name" value="ARF GUANINE NUCLEOTIDE EXCHANGE FACTOR SYT1"/>
    <property type="match status" value="1"/>
</dbReference>
<feature type="compositionally biased region" description="Polar residues" evidence="1">
    <location>
        <begin position="1154"/>
        <end position="1169"/>
    </location>
</feature>
<feature type="region of interest" description="Disordered" evidence="1">
    <location>
        <begin position="1218"/>
        <end position="1259"/>
    </location>
</feature>
<feature type="compositionally biased region" description="Low complexity" evidence="1">
    <location>
        <begin position="289"/>
        <end position="298"/>
    </location>
</feature>
<feature type="compositionally biased region" description="Basic and acidic residues" evidence="1">
    <location>
        <begin position="1170"/>
        <end position="1189"/>
    </location>
</feature>
<dbReference type="EMBL" id="ML213595">
    <property type="protein sequence ID" value="TFK41002.1"/>
    <property type="molecule type" value="Genomic_DNA"/>
</dbReference>
<dbReference type="InterPro" id="IPR035999">
    <property type="entry name" value="Sec7_dom_sf"/>
</dbReference>
<feature type="region of interest" description="Disordered" evidence="1">
    <location>
        <begin position="256"/>
        <end position="304"/>
    </location>
</feature>
<feature type="compositionally biased region" description="Polar residues" evidence="1">
    <location>
        <begin position="418"/>
        <end position="429"/>
    </location>
</feature>
<dbReference type="STRING" id="68775.A0A5C3M6M8"/>
<dbReference type="Proteomes" id="UP000308652">
    <property type="component" value="Unassembled WGS sequence"/>
</dbReference>
<gene>
    <name evidence="4" type="ORF">BDQ12DRAFT_678725</name>
</gene>
<feature type="compositionally biased region" description="Basic and acidic residues" evidence="1">
    <location>
        <begin position="405"/>
        <end position="415"/>
    </location>
</feature>
<feature type="compositionally biased region" description="Polar residues" evidence="1">
    <location>
        <begin position="322"/>
        <end position="333"/>
    </location>
</feature>
<dbReference type="SUPFAM" id="SSF48425">
    <property type="entry name" value="Sec7 domain"/>
    <property type="match status" value="1"/>
</dbReference>
<evidence type="ECO:0000256" key="1">
    <source>
        <dbReference type="SAM" id="MobiDB-lite"/>
    </source>
</evidence>
<feature type="region of interest" description="Disordered" evidence="1">
    <location>
        <begin position="397"/>
        <end position="429"/>
    </location>
</feature>
<sequence>MVRLFTSSTGKVTASSSSPETASPGAASPPPYQDTIDSSPPVILAETTTTSTRTEVVTTTTQTTTHYFRSPQKNISEPTLVVHHRFPDTKEEEYVALLQGKSSNSYMVNKALPPTPPEDPDTIGQDGEYGKRRSATTARGSTLSTGGIDTALHSIPSSTVTLAHAALGLGFPHTIPRASSSSGVNTITFSTPSSRHPDIPTSSPIIRRAKSSQKIGMTYAGAYSESDTPTVRQRRRTRGLSFGASLFSFATGDGKEKWKEKEVANGPLQSSPKPLSRRSSFWTRKKSVTSTSHSNTTLPLPPLPPLQPVSPFEMDIVLGSSSSPVHPPLQSSHVRGLSRSHSERMITRRKSSQIMDVISDASISSRGLPKRPVTADTSISQSTERWASYFDSGLPSQSLSIPRNQVEEGKTEAKSSRVHSQLSTPSVRTDSPLLHRLSLNVFSSASDPYPLSHRTSVGHAHSPVGHISSPTMDISLDVPKPSTQESPGIYLHRLRAAVSKAEVAGILASSSDPFYVQTLRMHINQFNFIDDPLDVALRKLLLHVGLPRETQQIDRVIEAFAARYMECNPNLFTSEDHPYILAFSLIMLHTDAFNRSNKRKMTKVDYIRNTKLPGVDAEILDYFYDNIIFAPFIFIEDPLEINGQRKFTSELNNKMSSAISNPTTSSAGHGGSNSIPKINKVDAYYLITNNLLESLRVNVECHVPKENPYSYEGTAGPWNDDELQRTFAKANVIELGTAVSTVSSPMFSLTVTGAPSSPLISTMGFPYEIPQSTGEILHLKVSMVGVLNRKDDVLEGGKKASNRKWKAWSVLLTGSQLLFFRDSSWAASLLAQFQSSNEQIAPPHLAIFRPDELFSVKDAVAVFDKSYIKYENAMRFVMPDGRQLLLQTSEEALLNQWISRINYASAFKSAGLKMRSMGMSGKDVQLTGVAAATSHLHDIQRAQYPGKNLNTWDSDTPRDLMGMLAGQSKGTKHSPPQRRVTLMSVRDNVDVDVPVAPEVDGAEQFKATFDNVKADLAAVHSAMQDEPVTGRESGSEQLTAAALTIDTTRQVPPRASIIQTKVEELDIKIASANIQLETYLRSIRNIAILAPFQRTTRERLLLSVQNKARYVMNLRLELAKHICHREVLSNDLLLEQQSWSSARELALKVAKETLQSKQGGSTPHMTISRHSIESDNFKHPESSQQRRAESSTSESFHSAMDFGPHWLSSDELTSSTFLSATQSSDSPRPSTSGSIGWDVGSPRSPESVRASVLESRSSSIDPSNFTYHERFYTAHEDPEEQAEVWNQTRCAQRVSLVRVPSTFRMSTRFGGHG</sequence>
<dbReference type="InterPro" id="IPR011993">
    <property type="entry name" value="PH-like_dom_sf"/>
</dbReference>
<feature type="region of interest" description="Disordered" evidence="1">
    <location>
        <begin position="112"/>
        <end position="143"/>
    </location>
</feature>
<feature type="region of interest" description="Disordered" evidence="1">
    <location>
        <begin position="322"/>
        <end position="351"/>
    </location>
</feature>
<dbReference type="SUPFAM" id="SSF50729">
    <property type="entry name" value="PH domain-like"/>
    <property type="match status" value="1"/>
</dbReference>
<dbReference type="SMART" id="SM00222">
    <property type="entry name" value="Sec7"/>
    <property type="match status" value="1"/>
</dbReference>
<dbReference type="Gene3D" id="1.10.1000.11">
    <property type="entry name" value="Arf Nucleotide-binding Site Opener,domain 2"/>
    <property type="match status" value="1"/>
</dbReference>
<dbReference type="GO" id="GO:0032012">
    <property type="term" value="P:regulation of ARF protein signal transduction"/>
    <property type="evidence" value="ECO:0007669"/>
    <property type="project" value="InterPro"/>
</dbReference>
<dbReference type="Pfam" id="PF01369">
    <property type="entry name" value="Sec7"/>
    <property type="match status" value="1"/>
</dbReference>
<dbReference type="PROSITE" id="PS50003">
    <property type="entry name" value="PH_DOMAIN"/>
    <property type="match status" value="1"/>
</dbReference>
<dbReference type="Gene3D" id="2.30.29.30">
    <property type="entry name" value="Pleckstrin-homology domain (PH domain)/Phosphotyrosine-binding domain (PTB)"/>
    <property type="match status" value="1"/>
</dbReference>
<feature type="compositionally biased region" description="Low complexity" evidence="1">
    <location>
        <begin position="1223"/>
        <end position="1234"/>
    </location>
</feature>
<proteinExistence type="predicted"/>
<name>A0A5C3M6M8_9AGAR</name>
<feature type="compositionally biased region" description="Polar residues" evidence="1">
    <location>
        <begin position="267"/>
        <end position="282"/>
    </location>
</feature>
<dbReference type="InterPro" id="IPR000904">
    <property type="entry name" value="Sec7_dom"/>
</dbReference>
<reference evidence="4 5" key="1">
    <citation type="journal article" date="2019" name="Nat. Ecol. Evol.">
        <title>Megaphylogeny resolves global patterns of mushroom evolution.</title>
        <authorList>
            <person name="Varga T."/>
            <person name="Krizsan K."/>
            <person name="Foldi C."/>
            <person name="Dima B."/>
            <person name="Sanchez-Garcia M."/>
            <person name="Sanchez-Ramirez S."/>
            <person name="Szollosi G.J."/>
            <person name="Szarkandi J.G."/>
            <person name="Papp V."/>
            <person name="Albert L."/>
            <person name="Andreopoulos W."/>
            <person name="Angelini C."/>
            <person name="Antonin V."/>
            <person name="Barry K.W."/>
            <person name="Bougher N.L."/>
            <person name="Buchanan P."/>
            <person name="Buyck B."/>
            <person name="Bense V."/>
            <person name="Catcheside P."/>
            <person name="Chovatia M."/>
            <person name="Cooper J."/>
            <person name="Damon W."/>
            <person name="Desjardin D."/>
            <person name="Finy P."/>
            <person name="Geml J."/>
            <person name="Haridas S."/>
            <person name="Hughes K."/>
            <person name="Justo A."/>
            <person name="Karasinski D."/>
            <person name="Kautmanova I."/>
            <person name="Kiss B."/>
            <person name="Kocsube S."/>
            <person name="Kotiranta H."/>
            <person name="LaButti K.M."/>
            <person name="Lechner B.E."/>
            <person name="Liimatainen K."/>
            <person name="Lipzen A."/>
            <person name="Lukacs Z."/>
            <person name="Mihaltcheva S."/>
            <person name="Morgado L.N."/>
            <person name="Niskanen T."/>
            <person name="Noordeloos M.E."/>
            <person name="Ohm R.A."/>
            <person name="Ortiz-Santana B."/>
            <person name="Ovrebo C."/>
            <person name="Racz N."/>
            <person name="Riley R."/>
            <person name="Savchenko A."/>
            <person name="Shiryaev A."/>
            <person name="Soop K."/>
            <person name="Spirin V."/>
            <person name="Szebenyi C."/>
            <person name="Tomsovsky M."/>
            <person name="Tulloss R.E."/>
            <person name="Uehling J."/>
            <person name="Grigoriev I.V."/>
            <person name="Vagvolgyi C."/>
            <person name="Papp T."/>
            <person name="Martin F.M."/>
            <person name="Miettinen O."/>
            <person name="Hibbett D.S."/>
            <person name="Nagy L.G."/>
        </authorList>
    </citation>
    <scope>NUCLEOTIDE SEQUENCE [LARGE SCALE GENOMIC DNA]</scope>
    <source>
        <strain evidence="4 5">CBS 166.37</strain>
    </source>
</reference>
<evidence type="ECO:0000313" key="5">
    <source>
        <dbReference type="Proteomes" id="UP000308652"/>
    </source>
</evidence>
<feature type="domain" description="PH" evidence="2">
    <location>
        <begin position="780"/>
        <end position="906"/>
    </location>
</feature>
<evidence type="ECO:0008006" key="6">
    <source>
        <dbReference type="Google" id="ProtNLM"/>
    </source>
</evidence>
<dbReference type="GO" id="GO:0005085">
    <property type="term" value="F:guanyl-nucleotide exchange factor activity"/>
    <property type="evidence" value="ECO:0007669"/>
    <property type="project" value="InterPro"/>
</dbReference>
<dbReference type="PANTHER" id="PTHR10663">
    <property type="entry name" value="GUANYL-NUCLEOTIDE EXCHANGE FACTOR"/>
    <property type="match status" value="1"/>
</dbReference>
<dbReference type="InterPro" id="IPR023394">
    <property type="entry name" value="Sec7_C_sf"/>
</dbReference>
<feature type="domain" description="SEC7" evidence="3">
    <location>
        <begin position="474"/>
        <end position="630"/>
    </location>
</feature>
<dbReference type="InterPro" id="IPR001849">
    <property type="entry name" value="PH_domain"/>
</dbReference>
<feature type="compositionally biased region" description="Low complexity" evidence="1">
    <location>
        <begin position="1"/>
        <end position="26"/>
    </location>
</feature>